<reference evidence="1 2" key="1">
    <citation type="submission" date="2016-02" db="EMBL/GenBank/DDBJ databases">
        <title>Species-wide whole genome sequencing reveals diversity, host range in Lonsdalea quercina.</title>
        <authorList>
            <person name="Li Y."/>
        </authorList>
    </citation>
    <scope>NUCLEOTIDE SEQUENCE [LARGE SCALE GENOMIC DNA]</scope>
    <source>
        <strain evidence="1 2">CFCC 12721</strain>
    </source>
</reference>
<accession>A0ABX9EUC4</accession>
<keyword evidence="2" id="KW-1185">Reference proteome</keyword>
<proteinExistence type="predicted"/>
<name>A0ABX9EUC4_9GAMM</name>
<dbReference type="RefSeq" id="WP_094108133.1">
    <property type="nucleotide sequence ID" value="NZ_LUSR01000022.1"/>
</dbReference>
<dbReference type="Proteomes" id="UP000250186">
    <property type="component" value="Unassembled WGS sequence"/>
</dbReference>
<organism evidence="1 2">
    <name type="scientific">Lonsdalea populi</name>
    <dbReference type="NCBI Taxonomy" id="1172565"/>
    <lineage>
        <taxon>Bacteria</taxon>
        <taxon>Pseudomonadati</taxon>
        <taxon>Pseudomonadota</taxon>
        <taxon>Gammaproteobacteria</taxon>
        <taxon>Enterobacterales</taxon>
        <taxon>Pectobacteriaceae</taxon>
        <taxon>Lonsdalea</taxon>
    </lineage>
</organism>
<evidence type="ECO:0000313" key="2">
    <source>
        <dbReference type="Proteomes" id="UP000250186"/>
    </source>
</evidence>
<dbReference type="EMBL" id="LUSW01000004">
    <property type="protein sequence ID" value="RAT37224.1"/>
    <property type="molecule type" value="Genomic_DNA"/>
</dbReference>
<evidence type="ECO:0000313" key="1">
    <source>
        <dbReference type="EMBL" id="RAT37224.1"/>
    </source>
</evidence>
<gene>
    <name evidence="1" type="ORF">AU492_02780</name>
</gene>
<comment type="caution">
    <text evidence="1">The sequence shown here is derived from an EMBL/GenBank/DDBJ whole genome shotgun (WGS) entry which is preliminary data.</text>
</comment>
<sequence length="93" mass="10672">MDILDGLVIVNDGHLFSEFHEITQTLINNPENLGVGKSKNIALRCLHERNVDHFFLIDDVYNKKIGVRAIYSGVKDRWHSTFHVQSGDPRLSR</sequence>
<protein>
    <submittedName>
        <fullName evidence="1">Uncharacterized protein</fullName>
    </submittedName>
</protein>